<feature type="region of interest" description="Disordered" evidence="1">
    <location>
        <begin position="1"/>
        <end position="57"/>
    </location>
</feature>
<dbReference type="GeneID" id="91096736"/>
<name>A0AAX4K2S5_9TREE</name>
<feature type="compositionally biased region" description="Low complexity" evidence="1">
    <location>
        <begin position="151"/>
        <end position="172"/>
    </location>
</feature>
<dbReference type="RefSeq" id="XP_066077888.1">
    <property type="nucleotide sequence ID" value="XM_066221791.1"/>
</dbReference>
<protein>
    <submittedName>
        <fullName evidence="2">Uncharacterized protein</fullName>
    </submittedName>
</protein>
<feature type="compositionally biased region" description="Polar residues" evidence="1">
    <location>
        <begin position="47"/>
        <end position="57"/>
    </location>
</feature>
<evidence type="ECO:0000313" key="2">
    <source>
        <dbReference type="EMBL" id="WWC91125.1"/>
    </source>
</evidence>
<feature type="region of interest" description="Disordered" evidence="1">
    <location>
        <begin position="148"/>
        <end position="180"/>
    </location>
</feature>
<gene>
    <name evidence="2" type="ORF">L201_006066</name>
</gene>
<dbReference type="AlphaFoldDB" id="A0AAX4K2S5"/>
<keyword evidence="3" id="KW-1185">Reference proteome</keyword>
<reference evidence="2 3" key="1">
    <citation type="submission" date="2024-01" db="EMBL/GenBank/DDBJ databases">
        <title>Comparative genomics of Cryptococcus and Kwoniella reveals pathogenesis evolution and contrasting modes of karyotype evolution via chromosome fusion or intercentromeric recombination.</title>
        <authorList>
            <person name="Coelho M.A."/>
            <person name="David-Palma M."/>
            <person name="Shea T."/>
            <person name="Bowers K."/>
            <person name="McGinley-Smith S."/>
            <person name="Mohammad A.W."/>
            <person name="Gnirke A."/>
            <person name="Yurkov A.M."/>
            <person name="Nowrousian M."/>
            <person name="Sun S."/>
            <person name="Cuomo C.A."/>
            <person name="Heitman J."/>
        </authorList>
    </citation>
    <scope>NUCLEOTIDE SEQUENCE [LARGE SCALE GENOMIC DNA]</scope>
    <source>
        <strain evidence="2 3">CBS 6074</strain>
    </source>
</reference>
<organism evidence="2 3">
    <name type="scientific">Kwoniella dendrophila CBS 6074</name>
    <dbReference type="NCBI Taxonomy" id="1295534"/>
    <lineage>
        <taxon>Eukaryota</taxon>
        <taxon>Fungi</taxon>
        <taxon>Dikarya</taxon>
        <taxon>Basidiomycota</taxon>
        <taxon>Agaricomycotina</taxon>
        <taxon>Tremellomycetes</taxon>
        <taxon>Tremellales</taxon>
        <taxon>Cryptococcaceae</taxon>
        <taxon>Kwoniella</taxon>
    </lineage>
</organism>
<dbReference type="Proteomes" id="UP001355207">
    <property type="component" value="Chromosome 8"/>
</dbReference>
<proteinExistence type="predicted"/>
<evidence type="ECO:0000313" key="3">
    <source>
        <dbReference type="Proteomes" id="UP001355207"/>
    </source>
</evidence>
<dbReference type="EMBL" id="CP144105">
    <property type="protein sequence ID" value="WWC91125.1"/>
    <property type="molecule type" value="Genomic_DNA"/>
</dbReference>
<evidence type="ECO:0000256" key="1">
    <source>
        <dbReference type="SAM" id="MobiDB-lite"/>
    </source>
</evidence>
<feature type="compositionally biased region" description="Basic and acidic residues" evidence="1">
    <location>
        <begin position="32"/>
        <end position="46"/>
    </location>
</feature>
<accession>A0AAX4K2S5</accession>
<sequence length="272" mass="30383">MTKKRRVADPSHLLHPSLIPSRKKQNLSSREAPPRAAEDSDQEVKDQNSIGEIQGSQEGDLANKAVALDEHSINTLKIKSACRLCSSRFDPSQERLNGMVFQRWLDPKSTSSGKIDEAKQSFVNRKNGNSTSQSLTAPLGKFVQHLTDKNQLPTPSPSQSPQHAHIASSSSTPPTPENEMTFNVTEWNYTGRLWDVFQGKLEYEGGSQSLVMKVMNPDFFKDEYGHFGPGGEDEEFGSYSLDAPEYDTRESAIEAVYNEDQKYKQLSNIKVT</sequence>